<comment type="caution">
    <text evidence="4">The sequence shown here is derived from an EMBL/GenBank/DDBJ whole genome shotgun (WGS) entry which is preliminary data.</text>
</comment>
<dbReference type="PRINTS" id="PR00038">
    <property type="entry name" value="HTHLUXR"/>
</dbReference>
<evidence type="ECO:0000313" key="4">
    <source>
        <dbReference type="EMBL" id="GAA4263667.1"/>
    </source>
</evidence>
<organism evidence="4 5">
    <name type="scientific">Dactylosporangium darangshiense</name>
    <dbReference type="NCBI Taxonomy" id="579108"/>
    <lineage>
        <taxon>Bacteria</taxon>
        <taxon>Bacillati</taxon>
        <taxon>Actinomycetota</taxon>
        <taxon>Actinomycetes</taxon>
        <taxon>Micromonosporales</taxon>
        <taxon>Micromonosporaceae</taxon>
        <taxon>Dactylosporangium</taxon>
    </lineage>
</organism>
<evidence type="ECO:0000313" key="5">
    <source>
        <dbReference type="Proteomes" id="UP001500620"/>
    </source>
</evidence>
<dbReference type="InterPro" id="IPR041664">
    <property type="entry name" value="AAA_16"/>
</dbReference>
<dbReference type="RefSeq" id="WP_345143441.1">
    <property type="nucleotide sequence ID" value="NZ_BAABAT010000076.1"/>
</dbReference>
<dbReference type="InterPro" id="IPR036388">
    <property type="entry name" value="WH-like_DNA-bd_sf"/>
</dbReference>
<accession>A0ABP8DV10</accession>
<dbReference type="SUPFAM" id="SSF52540">
    <property type="entry name" value="P-loop containing nucleoside triphosphate hydrolases"/>
    <property type="match status" value="1"/>
</dbReference>
<dbReference type="SMART" id="SM00421">
    <property type="entry name" value="HTH_LUXR"/>
    <property type="match status" value="1"/>
</dbReference>
<reference evidence="5" key="1">
    <citation type="journal article" date="2019" name="Int. J. Syst. Evol. Microbiol.">
        <title>The Global Catalogue of Microorganisms (GCM) 10K type strain sequencing project: providing services to taxonomists for standard genome sequencing and annotation.</title>
        <authorList>
            <consortium name="The Broad Institute Genomics Platform"/>
            <consortium name="The Broad Institute Genome Sequencing Center for Infectious Disease"/>
            <person name="Wu L."/>
            <person name="Ma J."/>
        </authorList>
    </citation>
    <scope>NUCLEOTIDE SEQUENCE [LARGE SCALE GENOMIC DNA]</scope>
    <source>
        <strain evidence="5">JCM 17441</strain>
    </source>
</reference>
<evidence type="ECO:0000259" key="3">
    <source>
        <dbReference type="PROSITE" id="PS50043"/>
    </source>
</evidence>
<dbReference type="InterPro" id="IPR000792">
    <property type="entry name" value="Tscrpt_reg_LuxR_C"/>
</dbReference>
<dbReference type="Pfam" id="PF13191">
    <property type="entry name" value="AAA_16"/>
    <property type="match status" value="1"/>
</dbReference>
<evidence type="ECO:0000256" key="1">
    <source>
        <dbReference type="ARBA" id="ARBA00022741"/>
    </source>
</evidence>
<sequence>MSQVILRGRSEAMSSIIASLRHAIKNGQSSIVLVTGEAGIGKSALLDAVSSQSLGMKFAVGTSKADQINQITPGAALLLAVRSGVRPLVDADAFAKLERLSGQPLLLVDEMGTQLERITASTPALIAVDDVHWADKLTVFALRTLSARLAGSPIVWMLTSRDGNTGLIADLRIDRVPAVSVRSIHLGPLAPEHVLGIAADRLGGVPSNAIRRMLAGVDGNPFMAVQIVHGLSVARAMGEPDDQVPTEFIAGVRSRLTALPSGETELVRTAVVLGRPFGFDEAVGLLPGHSSASVAARIRDAVRSGLLTYRGHRIAVRHDLVRETIYADLSDAVRRALHRRCAEYLMSAGHSALTVAPHASAGATFGDEESAALLSRAAAEAVTALPDTAAELALKAFELLRPGQPAWLATGEHSIEVLSRVQRCADTVAVADKLLVRVDDVETVARIQVVAARAQWLMGRLAESVSRVEETLLRPGISAELQARLRSSRALALTSMKPAEVARKTAEPALAEARLVGDTEAIVVALQAVGEVAKNSGHHAESLALFRELRTVAGATYLAQEIMALQLLDRHDDAEMMLTAARSDASNEVEAILPSLLYAQMWQDFSLGRTDEAESGARTLITLSRELGNHVHELEATTILTALALLRGDIGGAQELLAQVESHTGADDYVRMRGQELVHGWRAWLSGDLEEAAATLAPVLYAARECRSHWPWRPGWLRMFVQLGMALNDTRLAEEAAAIAEDGAARNPGVPSFEGVALQLRGLVTADLDLLGRASEVLRSTPRPIVQASVAEDYGLALLRAGQKPEGLIQLDRAWDIYHQVGAWAAMASVEQAMSRTGVRYPKWGARTVRPSTGWAALTEAEMKVARLIGAGHTNRSAAGELGVSPNTVGTHMRSIFAKVGVRSRVQLTNALHRHDEENA</sequence>
<feature type="domain" description="HTH luxR-type" evidence="3">
    <location>
        <begin position="851"/>
        <end position="916"/>
    </location>
</feature>
<dbReference type="Proteomes" id="UP001500620">
    <property type="component" value="Unassembled WGS sequence"/>
</dbReference>
<keyword evidence="2" id="KW-0067">ATP-binding</keyword>
<dbReference type="PANTHER" id="PTHR16305:SF28">
    <property type="entry name" value="GUANYLATE CYCLASE DOMAIN-CONTAINING PROTEIN"/>
    <property type="match status" value="1"/>
</dbReference>
<dbReference type="CDD" id="cd06170">
    <property type="entry name" value="LuxR_C_like"/>
    <property type="match status" value="1"/>
</dbReference>
<dbReference type="PANTHER" id="PTHR16305">
    <property type="entry name" value="TESTICULAR SOLUBLE ADENYLYL CYCLASE"/>
    <property type="match status" value="1"/>
</dbReference>
<dbReference type="Gene3D" id="1.10.10.10">
    <property type="entry name" value="Winged helix-like DNA-binding domain superfamily/Winged helix DNA-binding domain"/>
    <property type="match status" value="1"/>
</dbReference>
<dbReference type="InterPro" id="IPR016032">
    <property type="entry name" value="Sig_transdc_resp-reg_C-effctor"/>
</dbReference>
<dbReference type="InterPro" id="IPR027417">
    <property type="entry name" value="P-loop_NTPase"/>
</dbReference>
<protein>
    <submittedName>
        <fullName evidence="4">LuxR family transcriptional regulator</fullName>
    </submittedName>
</protein>
<dbReference type="Pfam" id="PF00196">
    <property type="entry name" value="GerE"/>
    <property type="match status" value="1"/>
</dbReference>
<dbReference type="EMBL" id="BAABAT010000076">
    <property type="protein sequence ID" value="GAA4263667.1"/>
    <property type="molecule type" value="Genomic_DNA"/>
</dbReference>
<name>A0ABP8DV10_9ACTN</name>
<evidence type="ECO:0000256" key="2">
    <source>
        <dbReference type="ARBA" id="ARBA00022840"/>
    </source>
</evidence>
<dbReference type="SUPFAM" id="SSF46894">
    <property type="entry name" value="C-terminal effector domain of the bipartite response regulators"/>
    <property type="match status" value="1"/>
</dbReference>
<gene>
    <name evidence="4" type="ORF">GCM10022255_110290</name>
</gene>
<keyword evidence="1" id="KW-0547">Nucleotide-binding</keyword>
<proteinExistence type="predicted"/>
<keyword evidence="5" id="KW-1185">Reference proteome</keyword>
<dbReference type="PROSITE" id="PS50043">
    <property type="entry name" value="HTH_LUXR_2"/>
    <property type="match status" value="1"/>
</dbReference>